<gene>
    <name evidence="4" type="ORF">BaRGS_00011086</name>
</gene>
<dbReference type="InterPro" id="IPR003516">
    <property type="entry name" value="FANCA"/>
</dbReference>
<evidence type="ECO:0000259" key="2">
    <source>
        <dbReference type="Pfam" id="PF24781"/>
    </source>
</evidence>
<comment type="caution">
    <text evidence="4">The sequence shown here is derived from an EMBL/GenBank/DDBJ whole genome shotgun (WGS) entry which is preliminary data.</text>
</comment>
<dbReference type="InterPro" id="IPR055387">
    <property type="entry name" value="FANCA_arcN"/>
</dbReference>
<keyword evidence="5" id="KW-1185">Reference proteome</keyword>
<dbReference type="PANTHER" id="PTHR12047:SF2">
    <property type="entry name" value="FANCONI ANEMIA GROUP A PROTEIN"/>
    <property type="match status" value="1"/>
</dbReference>
<proteinExistence type="predicted"/>
<dbReference type="Pfam" id="PF24781">
    <property type="entry name" value="FANCA_helical"/>
    <property type="match status" value="1"/>
</dbReference>
<protein>
    <recommendedName>
        <fullName evidence="6">Fanconi anemia group A protein</fullName>
    </recommendedName>
</protein>
<evidence type="ECO:0000259" key="3">
    <source>
        <dbReference type="Pfam" id="PF24783"/>
    </source>
</evidence>
<accession>A0ABD0LED1</accession>
<evidence type="ECO:0000313" key="5">
    <source>
        <dbReference type="Proteomes" id="UP001519460"/>
    </source>
</evidence>
<dbReference type="Pfam" id="PF15865">
    <property type="entry name" value="Fanconi_A_N"/>
    <property type="match status" value="1"/>
</dbReference>
<dbReference type="Pfam" id="PF24783">
    <property type="entry name" value="FANCA_arcN"/>
    <property type="match status" value="1"/>
</dbReference>
<feature type="domain" description="Fanconi anaemia group A protein N-terminal" evidence="1">
    <location>
        <begin position="146"/>
        <end position="342"/>
    </location>
</feature>
<feature type="domain" description="Fanconi anaemia group A protein arcN subdomain" evidence="3">
    <location>
        <begin position="499"/>
        <end position="665"/>
    </location>
</feature>
<dbReference type="EMBL" id="JACVVK020000056">
    <property type="protein sequence ID" value="KAK7497691.1"/>
    <property type="molecule type" value="Genomic_DNA"/>
</dbReference>
<dbReference type="Proteomes" id="UP001519460">
    <property type="component" value="Unassembled WGS sequence"/>
</dbReference>
<evidence type="ECO:0000259" key="1">
    <source>
        <dbReference type="Pfam" id="PF15865"/>
    </source>
</evidence>
<dbReference type="PANTHER" id="PTHR12047">
    <property type="entry name" value="FANCONI ANEMIA GROUP A PROTEIN"/>
    <property type="match status" value="1"/>
</dbReference>
<dbReference type="InterPro" id="IPR031729">
    <property type="entry name" value="Fanconi_A_N"/>
</dbReference>
<reference evidence="4 5" key="1">
    <citation type="journal article" date="2023" name="Sci. Data">
        <title>Genome assembly of the Korean intertidal mud-creeper Batillaria attramentaria.</title>
        <authorList>
            <person name="Patra A.K."/>
            <person name="Ho P.T."/>
            <person name="Jun S."/>
            <person name="Lee S.J."/>
            <person name="Kim Y."/>
            <person name="Won Y.J."/>
        </authorList>
    </citation>
    <scope>NUCLEOTIDE SEQUENCE [LARGE SCALE GENOMIC DNA]</scope>
    <source>
        <strain evidence="4">Wonlab-2016</strain>
    </source>
</reference>
<evidence type="ECO:0000313" key="4">
    <source>
        <dbReference type="EMBL" id="KAK7497691.1"/>
    </source>
</evidence>
<dbReference type="AlphaFoldDB" id="A0ABD0LED1"/>
<evidence type="ECO:0008006" key="6">
    <source>
        <dbReference type="Google" id="ProtNLM"/>
    </source>
</evidence>
<organism evidence="4 5">
    <name type="scientific">Batillaria attramentaria</name>
    <dbReference type="NCBI Taxonomy" id="370345"/>
    <lineage>
        <taxon>Eukaryota</taxon>
        <taxon>Metazoa</taxon>
        <taxon>Spiralia</taxon>
        <taxon>Lophotrochozoa</taxon>
        <taxon>Mollusca</taxon>
        <taxon>Gastropoda</taxon>
        <taxon>Caenogastropoda</taxon>
        <taxon>Sorbeoconcha</taxon>
        <taxon>Cerithioidea</taxon>
        <taxon>Batillariidae</taxon>
        <taxon>Batillaria</taxon>
    </lineage>
</organism>
<sequence length="994" mass="111726">MSSDLQQLFDKHHNADLLYREVCTLKLQLATVQQNGADTGSPTPQLPDFLETAFGSTQLGNPVSGDVCVTRLLAVVQAPQIQLDTVKSLLKVIKHQQPEKWPDVVSRIIKIAVGILDGVTRGLLDKHISKETLLLPTDILHNETEVPPICFKKFCTHTVSVITSHRPNMKVSEALKRQTEWKSGKIPHSLKAFFKQTGEVLEMLRRILEKQEVNWQMVLSCLATFLVCFQQASASIQEHVRRLLAESLESGDMENTIVGFLMARQSCTEGAHIFPTYQQWFQDVFGDGARSPAGKKKSFTFLMKFLTDLVPFEPAEVLKVHILKPPFVPAKCRDLLTDYVILVPLEEPSTAIYSDQSRTHSEDVEKALAVFESTGKLPTTVMEASIFRKPYFVGRFLPALLQPRHLPDVPDTRMRFIDSLKRAGKIPSSLYTKYEEACRRETKQLLEGVFEMGEEDDVDDMLLEPMEQLSHRLRQLTETVCSQSPQNRVSELISVISEKMVDELLNCVCRTLHASRSVGHQMWLQQLVRMLSQHTAIHTAFFTRLLQLIVSKDCGLADHHIDGLAAVTLQVSMDQQEQQFPSLSVKGHDGDSNVPDGTFLLLLLHCLANRNAGEMRHSLRFLSATLKLLFLHHDDCISAKAQDFIPRQFFVTFCLLVWRLFPELRPAQGLSHFDLKHKLDVPSAEDDTDMMDFVDNVAKALYISEKFQGFVKTQKRLVQNLPADTQSSPDSVPWLLQQVSQLISASQSGKDIVPEAVLRVVFSLPAYLLFTDTLGGSLTVSQNQVRSAVLFIDEVVGFFTAGDHSENQSKSDLSAVERHPVLLLSALAVVILSEILLASLSSPELCHQELSRQMDVEMKLLTEMWLQRPELMQTVGQPRGAEFSMHAGFADRRPFMDLAVLRCLSLLPTDVVAAEGGVLEAAMRTYARLCQRFEDTAASGQVADVEIMLHLSKSLHQLVRVAPLAVVRTLDPENIKRCGLEIFRLQQQRMKNSM</sequence>
<dbReference type="InterPro" id="IPR055386">
    <property type="entry name" value="FANCA_helical"/>
</dbReference>
<name>A0ABD0LED1_9CAEN</name>
<feature type="domain" description="Fanconi anaemia group A protein helical" evidence="2">
    <location>
        <begin position="361"/>
        <end position="438"/>
    </location>
</feature>